<keyword evidence="2" id="KW-0812">Transmembrane</keyword>
<dbReference type="EMBL" id="JAGTJJ010000004">
    <property type="protein sequence ID" value="MDC3981145.1"/>
    <property type="molecule type" value="Genomic_DNA"/>
</dbReference>
<evidence type="ECO:0000259" key="4">
    <source>
        <dbReference type="Pfam" id="PF14258"/>
    </source>
</evidence>
<protein>
    <submittedName>
        <fullName evidence="5">DUF4350 domain-containing protein</fullName>
    </submittedName>
</protein>
<feature type="compositionally biased region" description="Gly residues" evidence="1">
    <location>
        <begin position="162"/>
        <end position="186"/>
    </location>
</feature>
<feature type="transmembrane region" description="Helical" evidence="2">
    <location>
        <begin position="228"/>
        <end position="250"/>
    </location>
</feature>
<sequence length="782" mass="82358">MIKFVLLLSALGASPVYNADDRVREVLESERYRFCHEDDYPLGEGERAFCPLVGETSEACPSLPAACRKPPAPIEKGGPPAGISPSCKAGSRCLAGRSSGRDDRTAVRRFEGSSGSASGDGREGAGEPGKPGGPGGGGDGASSGPAGQDKPGGEQGKHGSGDASGPGNPGGKDGSGKPGGEAGPGKPGDAPGQNPGGGEGKGQAEPRPANPPPPPEPMDPAVSSAASGFARLLFFVLLGGFLAFIAWMVLKNVLSERDAPEDEPPPEDRPENAPGERRQVPRGPVETDVARLLARARAAAQRGAFGPAIDDVYAALLRRLDGDGIIEIHASRTNGDYVRTLRRERPEIAADVRNIVADVESVQFGSRAPSAEAFARIHDRVVPIVSRALGILVVILGLSATVSCGRVAALDESDGVFRGDTSPSGTHAIGAMLSAYGIEFRHRRDPLDKLPDEDEATLVLLPDLDISASDFRRLQAWVEAGGDLVLAGVQGLPGWTGASLEPDQLVDSAVVPASTYESQFGEIFLAVPRGPALTLTDADRMVGRGVGAYASFKQLGDGRVIVLADDKLFTNVALTAGDNAAFLISLFRPLHREVELCDAWTSLGADTPLETLSRARLLPILLQLLLLLGLFFLWQGRAFGVLRDPPANRRRAFADHVRALGLAYARAGVSRHALGLYAAWAVERLRERVPREGRQGLSGLAEAIGVRVGKSTGEVMHVLVEATEAQKEAAPASLRSGDVSPRGRSRGKDRAQAASDFAVMRHLDHFLAQTSRERSRKKTRKA</sequence>
<evidence type="ECO:0000256" key="2">
    <source>
        <dbReference type="SAM" id="Phobius"/>
    </source>
</evidence>
<evidence type="ECO:0000313" key="5">
    <source>
        <dbReference type="EMBL" id="MDC3981145.1"/>
    </source>
</evidence>
<feature type="region of interest" description="Disordered" evidence="1">
    <location>
        <begin position="76"/>
        <end position="223"/>
    </location>
</feature>
<gene>
    <name evidence="5" type="ORF">KEG57_11590</name>
</gene>
<dbReference type="Pfam" id="PF14258">
    <property type="entry name" value="DUF4350"/>
    <property type="match status" value="1"/>
</dbReference>
<feature type="domain" description="Protein-glutamine gamma-glutamyltransferase-like C-terminal" evidence="3">
    <location>
        <begin position="313"/>
        <end position="379"/>
    </location>
</feature>
<reference evidence="5 6" key="1">
    <citation type="submission" date="2021-04" db="EMBL/GenBank/DDBJ databases">
        <title>Genome analysis of Polyangium sp.</title>
        <authorList>
            <person name="Li Y."/>
            <person name="Wang J."/>
        </authorList>
    </citation>
    <scope>NUCLEOTIDE SEQUENCE [LARGE SCALE GENOMIC DNA]</scope>
    <source>
        <strain evidence="5 6">SDU14</strain>
    </source>
</reference>
<feature type="compositionally biased region" description="Basic and acidic residues" evidence="1">
    <location>
        <begin position="99"/>
        <end position="111"/>
    </location>
</feature>
<feature type="transmembrane region" description="Helical" evidence="2">
    <location>
        <begin position="617"/>
        <end position="634"/>
    </location>
</feature>
<feature type="domain" description="DUF4350" evidence="4">
    <location>
        <begin position="420"/>
        <end position="586"/>
    </location>
</feature>
<dbReference type="RefSeq" id="WP_272420047.1">
    <property type="nucleotide sequence ID" value="NZ_JAGTJJ010000004.1"/>
</dbReference>
<name>A0A9X3X1L6_9BACT</name>
<feature type="compositionally biased region" description="Pro residues" evidence="1">
    <location>
        <begin position="208"/>
        <end position="218"/>
    </location>
</feature>
<evidence type="ECO:0000259" key="3">
    <source>
        <dbReference type="Pfam" id="PF13559"/>
    </source>
</evidence>
<dbReference type="InterPro" id="IPR025403">
    <property type="entry name" value="TgpA-like_C"/>
</dbReference>
<keyword evidence="6" id="KW-1185">Reference proteome</keyword>
<feature type="compositionally biased region" description="Basic and acidic residues" evidence="1">
    <location>
        <begin position="266"/>
        <end position="279"/>
    </location>
</feature>
<feature type="compositionally biased region" description="Basic and acidic residues" evidence="1">
    <location>
        <begin position="151"/>
        <end position="160"/>
    </location>
</feature>
<dbReference type="Proteomes" id="UP001151081">
    <property type="component" value="Unassembled WGS sequence"/>
</dbReference>
<accession>A0A9X3X1L6</accession>
<dbReference type="InterPro" id="IPR025646">
    <property type="entry name" value="DUF4350"/>
</dbReference>
<dbReference type="Pfam" id="PF13559">
    <property type="entry name" value="DUF4129"/>
    <property type="match status" value="1"/>
</dbReference>
<comment type="caution">
    <text evidence="5">The sequence shown here is derived from an EMBL/GenBank/DDBJ whole genome shotgun (WGS) entry which is preliminary data.</text>
</comment>
<proteinExistence type="predicted"/>
<feature type="region of interest" description="Disordered" evidence="1">
    <location>
        <begin position="257"/>
        <end position="285"/>
    </location>
</feature>
<organism evidence="5 6">
    <name type="scientific">Polyangium jinanense</name>
    <dbReference type="NCBI Taxonomy" id="2829994"/>
    <lineage>
        <taxon>Bacteria</taxon>
        <taxon>Pseudomonadati</taxon>
        <taxon>Myxococcota</taxon>
        <taxon>Polyangia</taxon>
        <taxon>Polyangiales</taxon>
        <taxon>Polyangiaceae</taxon>
        <taxon>Polyangium</taxon>
    </lineage>
</organism>
<evidence type="ECO:0000313" key="6">
    <source>
        <dbReference type="Proteomes" id="UP001151081"/>
    </source>
</evidence>
<feature type="compositionally biased region" description="Gly residues" evidence="1">
    <location>
        <begin position="126"/>
        <end position="141"/>
    </location>
</feature>
<feature type="region of interest" description="Disordered" evidence="1">
    <location>
        <begin position="729"/>
        <end position="756"/>
    </location>
</feature>
<dbReference type="AlphaFoldDB" id="A0A9X3X1L6"/>
<evidence type="ECO:0000256" key="1">
    <source>
        <dbReference type="SAM" id="MobiDB-lite"/>
    </source>
</evidence>
<feature type="transmembrane region" description="Helical" evidence="2">
    <location>
        <begin position="384"/>
        <end position="402"/>
    </location>
</feature>
<keyword evidence="2" id="KW-0472">Membrane</keyword>
<keyword evidence="2" id="KW-1133">Transmembrane helix</keyword>